<organism evidence="9 10">
    <name type="scientific">Scomber scombrus</name>
    <name type="common">Atlantic mackerel</name>
    <name type="synonym">Scomber vernalis</name>
    <dbReference type="NCBI Taxonomy" id="13677"/>
    <lineage>
        <taxon>Eukaryota</taxon>
        <taxon>Metazoa</taxon>
        <taxon>Chordata</taxon>
        <taxon>Craniata</taxon>
        <taxon>Vertebrata</taxon>
        <taxon>Euteleostomi</taxon>
        <taxon>Actinopterygii</taxon>
        <taxon>Neopterygii</taxon>
        <taxon>Teleostei</taxon>
        <taxon>Neoteleostei</taxon>
        <taxon>Acanthomorphata</taxon>
        <taxon>Pelagiaria</taxon>
        <taxon>Scombriformes</taxon>
        <taxon>Scombridae</taxon>
        <taxon>Scomber</taxon>
    </lineage>
</organism>
<evidence type="ECO:0000313" key="10">
    <source>
        <dbReference type="Proteomes" id="UP001314229"/>
    </source>
</evidence>
<evidence type="ECO:0000256" key="1">
    <source>
        <dbReference type="ARBA" id="ARBA00004141"/>
    </source>
</evidence>
<evidence type="ECO:0000313" key="9">
    <source>
        <dbReference type="EMBL" id="CAK6981977.1"/>
    </source>
</evidence>
<dbReference type="GO" id="GO:0030672">
    <property type="term" value="C:synaptic vesicle membrane"/>
    <property type="evidence" value="ECO:0007669"/>
    <property type="project" value="TreeGrafter"/>
</dbReference>
<evidence type="ECO:0000256" key="7">
    <source>
        <dbReference type="SAM" id="Phobius"/>
    </source>
</evidence>
<keyword evidence="4 7" id="KW-1133">Transmembrane helix</keyword>
<dbReference type="InterPro" id="IPR016579">
    <property type="entry name" value="Synaptogyrin"/>
</dbReference>
<sequence>VFSIVVLGCVANEGYLNRPDEVEEFCIFNRNNHACNYAVTMGTLCFLCSSSFLALDIYFPQISGVKDRKKAVIADIGVSAFWSLLWFVGFCFIANQWQVSKEEDNPLQEGATAARATIAFSFLSVLTWCYEYQSVGRLTTAVISML</sequence>
<dbReference type="InterPro" id="IPR008253">
    <property type="entry name" value="Marvel"/>
</dbReference>
<proteinExistence type="inferred from homology"/>
<dbReference type="PANTHER" id="PTHR10838">
    <property type="entry name" value="SYNAPTOGYRIN"/>
    <property type="match status" value="1"/>
</dbReference>
<name>A0AAV1QG86_SCOSC</name>
<comment type="subcellular location">
    <subcellularLocation>
        <location evidence="1">Membrane</location>
        <topology evidence="1">Multi-pass membrane protein</topology>
    </subcellularLocation>
</comment>
<feature type="domain" description="MARVEL" evidence="8">
    <location>
        <begin position="1"/>
        <end position="140"/>
    </location>
</feature>
<dbReference type="AlphaFoldDB" id="A0AAV1QG86"/>
<feature type="transmembrane region" description="Helical" evidence="7">
    <location>
        <begin position="71"/>
        <end position="93"/>
    </location>
</feature>
<protein>
    <submittedName>
        <fullName evidence="9">Synaptogyrin-1a</fullName>
    </submittedName>
</protein>
<evidence type="ECO:0000256" key="3">
    <source>
        <dbReference type="ARBA" id="ARBA00022692"/>
    </source>
</evidence>
<comment type="caution">
    <text evidence="9">The sequence shown here is derived from an EMBL/GenBank/DDBJ whole genome shotgun (WGS) entry which is preliminary data.</text>
</comment>
<feature type="transmembrane region" description="Helical" evidence="7">
    <location>
        <begin position="37"/>
        <end position="59"/>
    </location>
</feature>
<keyword evidence="10" id="KW-1185">Reference proteome</keyword>
<accession>A0AAV1QG86</accession>
<evidence type="ECO:0000256" key="5">
    <source>
        <dbReference type="ARBA" id="ARBA00023136"/>
    </source>
</evidence>
<keyword evidence="5 6" id="KW-0472">Membrane</keyword>
<dbReference type="EMBL" id="CAWUFR010000930">
    <property type="protein sequence ID" value="CAK6981977.1"/>
    <property type="molecule type" value="Genomic_DNA"/>
</dbReference>
<evidence type="ECO:0000256" key="4">
    <source>
        <dbReference type="ARBA" id="ARBA00022989"/>
    </source>
</evidence>
<evidence type="ECO:0000256" key="2">
    <source>
        <dbReference type="ARBA" id="ARBA00010252"/>
    </source>
</evidence>
<reference evidence="9 10" key="1">
    <citation type="submission" date="2024-01" db="EMBL/GenBank/DDBJ databases">
        <authorList>
            <person name="Alioto T."/>
            <person name="Alioto T."/>
            <person name="Gomez Garrido J."/>
        </authorList>
    </citation>
    <scope>NUCLEOTIDE SEQUENCE [LARGE SCALE GENOMIC DNA]</scope>
</reference>
<evidence type="ECO:0000256" key="6">
    <source>
        <dbReference type="PROSITE-ProRule" id="PRU00581"/>
    </source>
</evidence>
<dbReference type="PROSITE" id="PS51225">
    <property type="entry name" value="MARVEL"/>
    <property type="match status" value="1"/>
</dbReference>
<feature type="non-terminal residue" evidence="9">
    <location>
        <position position="1"/>
    </location>
</feature>
<dbReference type="Proteomes" id="UP001314229">
    <property type="component" value="Unassembled WGS sequence"/>
</dbReference>
<dbReference type="PANTHER" id="PTHR10838:SF7">
    <property type="entry name" value="SYNAPTOGYRIN-1"/>
    <property type="match status" value="1"/>
</dbReference>
<gene>
    <name evidence="9" type="ORF">FSCOSCO3_A037693</name>
</gene>
<keyword evidence="3 6" id="KW-0812">Transmembrane</keyword>
<comment type="similarity">
    <text evidence="2">Belongs to the synaptogyrin family.</text>
</comment>
<dbReference type="Pfam" id="PF01284">
    <property type="entry name" value="MARVEL"/>
    <property type="match status" value="1"/>
</dbReference>
<evidence type="ECO:0000259" key="8">
    <source>
        <dbReference type="PROSITE" id="PS51225"/>
    </source>
</evidence>
<dbReference type="GO" id="GO:0031594">
    <property type="term" value="C:neuromuscular junction"/>
    <property type="evidence" value="ECO:0007669"/>
    <property type="project" value="TreeGrafter"/>
</dbReference>